<feature type="binding site" evidence="5">
    <location>
        <begin position="378"/>
        <end position="380"/>
    </location>
    <ligand>
        <name>FAD</name>
        <dbReference type="ChEBI" id="CHEBI:57692"/>
    </ligand>
</feature>
<evidence type="ECO:0000256" key="3">
    <source>
        <dbReference type="ARBA" id="ARBA00022827"/>
    </source>
</evidence>
<dbReference type="PANTHER" id="PTHR11455:SF22">
    <property type="entry name" value="CRYPTOCHROME DASH"/>
    <property type="match status" value="1"/>
</dbReference>
<keyword evidence="11" id="KW-1185">Reference proteome</keyword>
<dbReference type="InterPro" id="IPR018394">
    <property type="entry name" value="DNA_photolyase_1_CS_C"/>
</dbReference>
<sequence length="522" mass="58542">MVKQGEANEVVPLYCFDPNHFGTTPYGNMKTGNYRAQFLLEAVLDLKKNLRSIGSDLLIHLGKPADALAGLLPAEGKTTILSQTEVASEEMRVEREVRRATKGKAQMIQLWGHTLYHPSDLPFAATMGDLPDVFTPFRNKVESRCQPRQLVPAPTTGALPLPPDLDAQRLEYAPSRVEDLNVIVPEGAQPLATPQLPAQAVLQFKGGETAALARLKYYLWDSDLLATYFDTRNGMLGGDYSTKFSPWLAHGCLSPRTIYHEIRKYEAQRTQNKSTYWVIFELIWRDFFRFFTVKHGDRIFHEYGTSGKRVRWQDNRELFLRWREGRTGMPLVDANMRELNATGFMSNRGRQNVASYLALDLGCDWRLGADWFESVLQDYDVCSNWGNWVSAAGMTGSRINHFNITKQSKDYDLQGAYIRTWVPELKNVPALRIHEPWLMSKAEQEQAGVRIGADYLAPIPRSAFASPHAGTEEVRGGGRGGGFRGGRGGRGRGGRGQGPLDAGPSGRRQRRSGPKGDFERFG</sequence>
<comment type="function">
    <text evidence="7">May have a photoreceptor function.</text>
</comment>
<dbReference type="SUPFAM" id="SSF52425">
    <property type="entry name" value="Cryptochrome/photolyase, N-terminal domain"/>
    <property type="match status" value="1"/>
</dbReference>
<dbReference type="PRINTS" id="PR00147">
    <property type="entry name" value="DNAPHOTLYASE"/>
</dbReference>
<evidence type="ECO:0000313" key="11">
    <source>
        <dbReference type="Proteomes" id="UP001489004"/>
    </source>
</evidence>
<dbReference type="InterPro" id="IPR014729">
    <property type="entry name" value="Rossmann-like_a/b/a_fold"/>
</dbReference>
<dbReference type="Pfam" id="PF00875">
    <property type="entry name" value="DNA_photolyase"/>
    <property type="match status" value="1"/>
</dbReference>
<dbReference type="InterPro" id="IPR002081">
    <property type="entry name" value="Cryptochrome/DNA_photolyase_1"/>
</dbReference>
<dbReference type="PROSITE" id="PS51645">
    <property type="entry name" value="PHR_CRY_ALPHA_BETA"/>
    <property type="match status" value="1"/>
</dbReference>
<dbReference type="NCBIfam" id="TIGR02765">
    <property type="entry name" value="crypto_DASH"/>
    <property type="match status" value="1"/>
</dbReference>
<feature type="region of interest" description="Disordered" evidence="8">
    <location>
        <begin position="466"/>
        <end position="522"/>
    </location>
</feature>
<keyword evidence="4 7" id="KW-0157">Chromophore</keyword>
<dbReference type="GO" id="GO:0071949">
    <property type="term" value="F:FAD binding"/>
    <property type="evidence" value="ECO:0007669"/>
    <property type="project" value="TreeGrafter"/>
</dbReference>
<evidence type="ECO:0000256" key="8">
    <source>
        <dbReference type="SAM" id="MobiDB-lite"/>
    </source>
</evidence>
<feature type="compositionally biased region" description="Gly residues" evidence="8">
    <location>
        <begin position="477"/>
        <end position="486"/>
    </location>
</feature>
<dbReference type="InterPro" id="IPR005101">
    <property type="entry name" value="Cryptochr/Photolyase_FAD-bd"/>
</dbReference>
<dbReference type="InterPro" id="IPR036134">
    <property type="entry name" value="Crypto/Photolyase_FAD-like_sf"/>
</dbReference>
<dbReference type="EMBL" id="JALJOR010000006">
    <property type="protein sequence ID" value="KAK9815662.1"/>
    <property type="molecule type" value="Genomic_DNA"/>
</dbReference>
<dbReference type="GO" id="GO:0003677">
    <property type="term" value="F:DNA binding"/>
    <property type="evidence" value="ECO:0007669"/>
    <property type="project" value="TreeGrafter"/>
</dbReference>
<comment type="cofactor">
    <cofactor evidence="5 7">
        <name>FAD</name>
        <dbReference type="ChEBI" id="CHEBI:57692"/>
    </cofactor>
    <text evidence="5 7">Binds 1 FAD per subunit.</text>
</comment>
<feature type="binding site" evidence="5">
    <location>
        <begin position="241"/>
        <end position="245"/>
    </location>
    <ligand>
        <name>FAD</name>
        <dbReference type="ChEBI" id="CHEBI:57692"/>
    </ligand>
</feature>
<protein>
    <recommendedName>
        <fullName evidence="7">Cryptochrome DASH</fullName>
    </recommendedName>
</protein>
<dbReference type="SUPFAM" id="SSF48173">
    <property type="entry name" value="Cryptochrome/photolyase FAD-binding domain"/>
    <property type="match status" value="1"/>
</dbReference>
<dbReference type="PROSITE" id="PS00394">
    <property type="entry name" value="DNA_PHOTOLYASES_1_1"/>
    <property type="match status" value="1"/>
</dbReference>
<organism evidence="10 11">
    <name type="scientific">[Myrmecia] bisecta</name>
    <dbReference type="NCBI Taxonomy" id="41462"/>
    <lineage>
        <taxon>Eukaryota</taxon>
        <taxon>Viridiplantae</taxon>
        <taxon>Chlorophyta</taxon>
        <taxon>core chlorophytes</taxon>
        <taxon>Trebouxiophyceae</taxon>
        <taxon>Trebouxiales</taxon>
        <taxon>Trebouxiaceae</taxon>
        <taxon>Myrmecia</taxon>
    </lineage>
</organism>
<evidence type="ECO:0000256" key="6">
    <source>
        <dbReference type="PIRSR" id="PIRSR602081-2"/>
    </source>
</evidence>
<evidence type="ECO:0000256" key="5">
    <source>
        <dbReference type="PIRSR" id="PIRSR602081-1"/>
    </source>
</evidence>
<feature type="site" description="Electron transfer via tryptophanyl radical" evidence="6">
    <location>
        <position position="365"/>
    </location>
</feature>
<evidence type="ECO:0000256" key="1">
    <source>
        <dbReference type="ARBA" id="ARBA00005862"/>
    </source>
</evidence>
<evidence type="ECO:0000256" key="4">
    <source>
        <dbReference type="ARBA" id="ARBA00022991"/>
    </source>
</evidence>
<dbReference type="InterPro" id="IPR006050">
    <property type="entry name" value="DNA_photolyase_N"/>
</dbReference>
<dbReference type="Pfam" id="PF03441">
    <property type="entry name" value="FAD_binding_7"/>
    <property type="match status" value="1"/>
</dbReference>
<evidence type="ECO:0000259" key="9">
    <source>
        <dbReference type="PROSITE" id="PS51645"/>
    </source>
</evidence>
<dbReference type="InterPro" id="IPR036155">
    <property type="entry name" value="Crypto/Photolyase_N_sf"/>
</dbReference>
<dbReference type="Gene3D" id="1.25.40.80">
    <property type="match status" value="1"/>
</dbReference>
<feature type="binding site" evidence="5">
    <location>
        <begin position="281"/>
        <end position="288"/>
    </location>
    <ligand>
        <name>FAD</name>
        <dbReference type="ChEBI" id="CHEBI:57692"/>
    </ligand>
</feature>
<evidence type="ECO:0000256" key="7">
    <source>
        <dbReference type="RuleBase" id="RU367151"/>
    </source>
</evidence>
<feature type="site" description="Electron transfer via tryptophanyl radical" evidence="6">
    <location>
        <position position="388"/>
    </location>
</feature>
<reference evidence="10 11" key="1">
    <citation type="journal article" date="2024" name="Nat. Commun.">
        <title>Phylogenomics reveals the evolutionary origins of lichenization in chlorophyte algae.</title>
        <authorList>
            <person name="Puginier C."/>
            <person name="Libourel C."/>
            <person name="Otte J."/>
            <person name="Skaloud P."/>
            <person name="Haon M."/>
            <person name="Grisel S."/>
            <person name="Petersen M."/>
            <person name="Berrin J.G."/>
            <person name="Delaux P.M."/>
            <person name="Dal Grande F."/>
            <person name="Keller J."/>
        </authorList>
    </citation>
    <scope>NUCLEOTIDE SEQUENCE [LARGE SCALE GENOMIC DNA]</scope>
    <source>
        <strain evidence="10 11">SAG 2043</strain>
    </source>
</reference>
<dbReference type="GO" id="GO:0003904">
    <property type="term" value="F:deoxyribodipyrimidine photo-lyase activity"/>
    <property type="evidence" value="ECO:0007669"/>
    <property type="project" value="TreeGrafter"/>
</dbReference>
<comment type="caution">
    <text evidence="10">The sequence shown here is derived from an EMBL/GenBank/DDBJ whole genome shotgun (WGS) entry which is preliminary data.</text>
</comment>
<dbReference type="InterPro" id="IPR014133">
    <property type="entry name" value="Cry_DASH"/>
</dbReference>
<dbReference type="Gene3D" id="1.10.579.10">
    <property type="entry name" value="DNA Cyclobutane Dipyrimidine Photolyase, subunit A, domain 3"/>
    <property type="match status" value="1"/>
</dbReference>
<accession>A0AAW1Q4B0</accession>
<name>A0AAW1Q4B0_9CHLO</name>
<feature type="domain" description="Photolyase/cryptochrome alpha/beta" evidence="9">
    <location>
        <begin position="1"/>
        <end position="118"/>
    </location>
</feature>
<dbReference type="PANTHER" id="PTHR11455">
    <property type="entry name" value="CRYPTOCHROME"/>
    <property type="match status" value="1"/>
</dbReference>
<feature type="binding site" evidence="5">
    <location>
        <position position="228"/>
    </location>
    <ligand>
        <name>FAD</name>
        <dbReference type="ChEBI" id="CHEBI:57692"/>
    </ligand>
</feature>
<dbReference type="Proteomes" id="UP001489004">
    <property type="component" value="Unassembled WGS sequence"/>
</dbReference>
<comment type="cofactor">
    <cofactor evidence="7">
        <name>(6R)-5,10-methylene-5,6,7,8-tetrahydrofolate</name>
        <dbReference type="ChEBI" id="CHEBI:15636"/>
    </cofactor>
    <text evidence="7">Binds 1 5,10-methenyltetrahydrofolate (MTHF) per subunit.</text>
</comment>
<dbReference type="Gene3D" id="3.40.50.620">
    <property type="entry name" value="HUPs"/>
    <property type="match status" value="1"/>
</dbReference>
<dbReference type="AlphaFoldDB" id="A0AAW1Q4B0"/>
<evidence type="ECO:0000313" key="10">
    <source>
        <dbReference type="EMBL" id="KAK9815662.1"/>
    </source>
</evidence>
<proteinExistence type="inferred from homology"/>
<gene>
    <name evidence="10" type="ORF">WJX72_007553</name>
</gene>
<feature type="site" description="Electron transfer via tryptophanyl radical" evidence="6">
    <location>
        <position position="312"/>
    </location>
</feature>
<evidence type="ECO:0000256" key="2">
    <source>
        <dbReference type="ARBA" id="ARBA00022630"/>
    </source>
</evidence>
<keyword evidence="3 5" id="KW-0274">FAD</keyword>
<keyword evidence="2 5" id="KW-0285">Flavoprotein</keyword>
<dbReference type="GO" id="GO:0000719">
    <property type="term" value="P:photoreactive repair"/>
    <property type="evidence" value="ECO:0007669"/>
    <property type="project" value="TreeGrafter"/>
</dbReference>
<comment type="similarity">
    <text evidence="1 7">Belongs to the DNA photolyase class-1 family.</text>
</comment>